<evidence type="ECO:0000313" key="3">
    <source>
        <dbReference type="Proteomes" id="UP001295444"/>
    </source>
</evidence>
<dbReference type="Proteomes" id="UP001295444">
    <property type="component" value="Chromosome 11"/>
</dbReference>
<feature type="non-terminal residue" evidence="2">
    <location>
        <position position="58"/>
    </location>
</feature>
<accession>A0AAD1TA07</accession>
<proteinExistence type="predicted"/>
<organism evidence="2 3">
    <name type="scientific">Pelobates cultripes</name>
    <name type="common">Western spadefoot toad</name>
    <dbReference type="NCBI Taxonomy" id="61616"/>
    <lineage>
        <taxon>Eukaryota</taxon>
        <taxon>Metazoa</taxon>
        <taxon>Chordata</taxon>
        <taxon>Craniata</taxon>
        <taxon>Vertebrata</taxon>
        <taxon>Euteleostomi</taxon>
        <taxon>Amphibia</taxon>
        <taxon>Batrachia</taxon>
        <taxon>Anura</taxon>
        <taxon>Pelobatoidea</taxon>
        <taxon>Pelobatidae</taxon>
        <taxon>Pelobates</taxon>
    </lineage>
</organism>
<feature type="region of interest" description="Disordered" evidence="1">
    <location>
        <begin position="1"/>
        <end position="58"/>
    </location>
</feature>
<keyword evidence="3" id="KW-1185">Reference proteome</keyword>
<reference evidence="2" key="1">
    <citation type="submission" date="2022-03" db="EMBL/GenBank/DDBJ databases">
        <authorList>
            <person name="Alioto T."/>
            <person name="Alioto T."/>
            <person name="Gomez Garrido J."/>
        </authorList>
    </citation>
    <scope>NUCLEOTIDE SEQUENCE</scope>
</reference>
<name>A0AAD1TA07_PELCU</name>
<evidence type="ECO:0000313" key="2">
    <source>
        <dbReference type="EMBL" id="CAH2321634.1"/>
    </source>
</evidence>
<dbReference type="EMBL" id="OW240922">
    <property type="protein sequence ID" value="CAH2321634.1"/>
    <property type="molecule type" value="Genomic_DNA"/>
</dbReference>
<dbReference type="AlphaFoldDB" id="A0AAD1TA07"/>
<sequence length="58" mass="6324">TTGSYNQHPRGCGEGYRNIEGHPGASVRDYPSPYAVTCQDHLGNDPKRHLSIQATTDP</sequence>
<gene>
    <name evidence="2" type="ORF">PECUL_23A002501</name>
</gene>
<evidence type="ECO:0000256" key="1">
    <source>
        <dbReference type="SAM" id="MobiDB-lite"/>
    </source>
</evidence>
<protein>
    <submittedName>
        <fullName evidence="2">Uncharacterized protein</fullName>
    </submittedName>
</protein>
<feature type="non-terminal residue" evidence="2">
    <location>
        <position position="1"/>
    </location>
</feature>